<dbReference type="AlphaFoldDB" id="A0A5B6TGN4"/>
<dbReference type="Pfam" id="PF00574">
    <property type="entry name" value="CLP_protease"/>
    <property type="match status" value="1"/>
</dbReference>
<sequence length="84" mass="8735">MPATGGTADDLRKDAATHDSFESILVGAYLSRTGKPKEEIEGQLKMDQIISSSEALAQGWVDSIILNADLASAPAAGQGQPPSH</sequence>
<keyword evidence="2" id="KW-1185">Reference proteome</keyword>
<evidence type="ECO:0000313" key="2">
    <source>
        <dbReference type="Proteomes" id="UP000324133"/>
    </source>
</evidence>
<dbReference type="Gene3D" id="3.90.226.10">
    <property type="entry name" value="2-enoyl-CoA Hydratase, Chain A, domain 1"/>
    <property type="match status" value="1"/>
</dbReference>
<name>A0A5B6TGN4_9BACT</name>
<proteinExistence type="predicted"/>
<gene>
    <name evidence="1" type="ORF">FOA19_14670</name>
</gene>
<dbReference type="InterPro" id="IPR023562">
    <property type="entry name" value="ClpP/TepA"/>
</dbReference>
<organism evidence="1 2">
    <name type="scientific">Rufibacter hautae</name>
    <dbReference type="NCBI Taxonomy" id="2595005"/>
    <lineage>
        <taxon>Bacteria</taxon>
        <taxon>Pseudomonadati</taxon>
        <taxon>Bacteroidota</taxon>
        <taxon>Cytophagia</taxon>
        <taxon>Cytophagales</taxon>
        <taxon>Hymenobacteraceae</taxon>
        <taxon>Rufibacter</taxon>
    </lineage>
</organism>
<comment type="caution">
    <text evidence="1">The sequence shown here is derived from an EMBL/GenBank/DDBJ whole genome shotgun (WGS) entry which is preliminary data.</text>
</comment>
<evidence type="ECO:0000313" key="1">
    <source>
        <dbReference type="EMBL" id="KAA3438475.1"/>
    </source>
</evidence>
<accession>A0A5B6TGN4</accession>
<dbReference type="Proteomes" id="UP000324133">
    <property type="component" value="Unassembled WGS sequence"/>
</dbReference>
<dbReference type="EMBL" id="VKKY01000002">
    <property type="protein sequence ID" value="KAA3438475.1"/>
    <property type="molecule type" value="Genomic_DNA"/>
</dbReference>
<dbReference type="SUPFAM" id="SSF52096">
    <property type="entry name" value="ClpP/crotonase"/>
    <property type="match status" value="1"/>
</dbReference>
<reference evidence="1 2" key="1">
    <citation type="submission" date="2019-07" db="EMBL/GenBank/DDBJ databases">
        <title>Rufibacter sp. nov., isolated from lake sediment.</title>
        <authorList>
            <person name="Qu J.-H."/>
        </authorList>
    </citation>
    <scope>NUCLEOTIDE SEQUENCE [LARGE SCALE GENOMIC DNA]</scope>
    <source>
        <strain evidence="1 2">NBS58-1</strain>
    </source>
</reference>
<protein>
    <submittedName>
        <fullName evidence="1">Uncharacterized protein</fullName>
    </submittedName>
</protein>
<dbReference type="InterPro" id="IPR029045">
    <property type="entry name" value="ClpP/crotonase-like_dom_sf"/>
</dbReference>